<dbReference type="InterPro" id="IPR036388">
    <property type="entry name" value="WH-like_DNA-bd_sf"/>
</dbReference>
<gene>
    <name evidence="4" type="ORF">RM51_02235</name>
</gene>
<dbReference type="InterPro" id="IPR036390">
    <property type="entry name" value="WH_DNA-bd_sf"/>
</dbReference>
<dbReference type="Gene3D" id="3.40.630.30">
    <property type="match status" value="1"/>
</dbReference>
<evidence type="ECO:0000313" key="4">
    <source>
        <dbReference type="EMBL" id="KIC64755.1"/>
    </source>
</evidence>
<dbReference type="GO" id="GO:0003700">
    <property type="term" value="F:DNA-binding transcription factor activity"/>
    <property type="evidence" value="ECO:0007669"/>
    <property type="project" value="InterPro"/>
</dbReference>
<dbReference type="EMBL" id="JWTA01000002">
    <property type="protein sequence ID" value="KIC64755.1"/>
    <property type="molecule type" value="Genomic_DNA"/>
</dbReference>
<dbReference type="RefSeq" id="WP_039364695.1">
    <property type="nucleotide sequence ID" value="NZ_JWTA01000002.1"/>
</dbReference>
<feature type="domain" description="HTH marR-type" evidence="2">
    <location>
        <begin position="1"/>
        <end position="136"/>
    </location>
</feature>
<dbReference type="CDD" id="cd04301">
    <property type="entry name" value="NAT_SF"/>
    <property type="match status" value="1"/>
</dbReference>
<dbReference type="InterPro" id="IPR016181">
    <property type="entry name" value="Acyl_CoA_acyltransferase"/>
</dbReference>
<name>A0A0B4DK46_9FLAO</name>
<dbReference type="SUPFAM" id="SSF46785">
    <property type="entry name" value="Winged helix' DNA-binding domain"/>
    <property type="match status" value="1"/>
</dbReference>
<accession>A0A0B4DK46</accession>
<dbReference type="OrthoDB" id="5419426at2"/>
<dbReference type="GO" id="GO:0008080">
    <property type="term" value="F:N-acetyltransferase activity"/>
    <property type="evidence" value="ECO:0007669"/>
    <property type="project" value="InterPro"/>
</dbReference>
<dbReference type="InterPro" id="IPR000835">
    <property type="entry name" value="HTH_MarR-typ"/>
</dbReference>
<dbReference type="Pfam" id="PF00583">
    <property type="entry name" value="Acetyltransf_1"/>
    <property type="match status" value="1"/>
</dbReference>
<dbReference type="InterPro" id="IPR050769">
    <property type="entry name" value="NAT_camello-type"/>
</dbReference>
<reference evidence="4 5" key="1">
    <citation type="submission" date="2014-12" db="EMBL/GenBank/DDBJ databases">
        <title>Genome sequencing of Chryseobacterium taiwanense TPW19.</title>
        <authorList>
            <person name="Tan P.W."/>
            <person name="Chan K.-G."/>
        </authorList>
    </citation>
    <scope>NUCLEOTIDE SEQUENCE [LARGE SCALE GENOMIC DNA]</scope>
    <source>
        <strain evidence="4 5">TPW19</strain>
    </source>
</reference>
<dbReference type="PROSITE" id="PS51186">
    <property type="entry name" value="GNAT"/>
    <property type="match status" value="1"/>
</dbReference>
<dbReference type="STRING" id="363331.RM51_02235"/>
<dbReference type="SMART" id="SM00347">
    <property type="entry name" value="HTH_MARR"/>
    <property type="match status" value="1"/>
</dbReference>
<dbReference type="InterPro" id="IPR000182">
    <property type="entry name" value="GNAT_dom"/>
</dbReference>
<dbReference type="PRINTS" id="PR00598">
    <property type="entry name" value="HTHMARR"/>
</dbReference>
<feature type="domain" description="N-acetyltransferase" evidence="3">
    <location>
        <begin position="151"/>
        <end position="307"/>
    </location>
</feature>
<comment type="caution">
    <text evidence="4">The sequence shown here is derived from an EMBL/GenBank/DDBJ whole genome shotgun (WGS) entry which is preliminary data.</text>
</comment>
<dbReference type="AlphaFoldDB" id="A0A0B4DK46"/>
<dbReference type="PANTHER" id="PTHR13947:SF37">
    <property type="entry name" value="LD18367P"/>
    <property type="match status" value="1"/>
</dbReference>
<evidence type="ECO:0000313" key="5">
    <source>
        <dbReference type="Proteomes" id="UP000031167"/>
    </source>
</evidence>
<dbReference type="PANTHER" id="PTHR13947">
    <property type="entry name" value="GNAT FAMILY N-ACETYLTRANSFERASE"/>
    <property type="match status" value="1"/>
</dbReference>
<dbReference type="SUPFAM" id="SSF55729">
    <property type="entry name" value="Acyl-CoA N-acyltransferases (Nat)"/>
    <property type="match status" value="1"/>
</dbReference>
<dbReference type="PROSITE" id="PS50995">
    <property type="entry name" value="HTH_MARR_2"/>
    <property type="match status" value="1"/>
</dbReference>
<keyword evidence="5" id="KW-1185">Reference proteome</keyword>
<keyword evidence="1 4" id="KW-0808">Transferase</keyword>
<evidence type="ECO:0000259" key="3">
    <source>
        <dbReference type="PROSITE" id="PS51186"/>
    </source>
</evidence>
<dbReference type="Gene3D" id="1.10.10.10">
    <property type="entry name" value="Winged helix-like DNA-binding domain superfamily/Winged helix DNA-binding domain"/>
    <property type="match status" value="1"/>
</dbReference>
<organism evidence="4 5">
    <name type="scientific">Chryseobacterium taiwanense</name>
    <dbReference type="NCBI Taxonomy" id="363331"/>
    <lineage>
        <taxon>Bacteria</taxon>
        <taxon>Pseudomonadati</taxon>
        <taxon>Bacteroidota</taxon>
        <taxon>Flavobacteriia</taxon>
        <taxon>Flavobacteriales</taxon>
        <taxon>Weeksellaceae</taxon>
        <taxon>Chryseobacterium group</taxon>
        <taxon>Chryseobacterium</taxon>
    </lineage>
</organism>
<proteinExistence type="predicted"/>
<dbReference type="Pfam" id="PF01047">
    <property type="entry name" value="MarR"/>
    <property type="match status" value="1"/>
</dbReference>
<dbReference type="Proteomes" id="UP000031167">
    <property type="component" value="Unassembled WGS sequence"/>
</dbReference>
<evidence type="ECO:0000256" key="1">
    <source>
        <dbReference type="ARBA" id="ARBA00022679"/>
    </source>
</evidence>
<sequence length="309" mass="36062">MENIIQQIRGFNRFYTSHIGMLKNNFLDSPYSLAEVRLLYEIGAHLTITSQQLTELLNLDKGYVSRVVKLFLKDGIVEKMQSEEDKRVFFIKLTETGSHLLKALHSKSDQQIEDIVKQLNGDEKEMLVNSMQSIKNLLVENYDKENLAKNVEFREGLKPGDIGYLIHLHGKLYTEESGYSQDFEKYVIKTFSEFLENYSEKNDKVWLAEYHQQIIGCIAILHRSDEEAQLRWFLTLPMFRGTGIGKKLLNTALDYCKEKKYKNLYLLTTNVQEKAIAMYEKVGFVKTESIESLQWGQKLTEERFDLKLD</sequence>
<protein>
    <submittedName>
        <fullName evidence="4">GCN5 family acetyltransferase</fullName>
    </submittedName>
</protein>
<evidence type="ECO:0000259" key="2">
    <source>
        <dbReference type="PROSITE" id="PS50995"/>
    </source>
</evidence>